<dbReference type="EMBL" id="FOUZ01000013">
    <property type="protein sequence ID" value="SFN48284.1"/>
    <property type="molecule type" value="Genomic_DNA"/>
</dbReference>
<dbReference type="PANTHER" id="PTHR38436">
    <property type="entry name" value="POLYKETIDE CYCLASE SNOAL-LIKE DOMAIN"/>
    <property type="match status" value="1"/>
</dbReference>
<dbReference type="InterPro" id="IPR009959">
    <property type="entry name" value="Cyclase_SnoaL-like"/>
</dbReference>
<organism evidence="2 3">
    <name type="scientific">Algoriella xinjiangensis</name>
    <dbReference type="NCBI Taxonomy" id="684065"/>
    <lineage>
        <taxon>Bacteria</taxon>
        <taxon>Pseudomonadati</taxon>
        <taxon>Bacteroidota</taxon>
        <taxon>Flavobacteriia</taxon>
        <taxon>Flavobacteriales</taxon>
        <taxon>Weeksellaceae</taxon>
        <taxon>Algoriella</taxon>
    </lineage>
</organism>
<sequence>MKNFKTTLKTSSILTFITSIIIVFNSCERTTNSSGSQSELDSLRNQVKELTKTNELITKNLVKFDTLDFNVFSRRDWARFHESHAEDVIVHFPDGHTTKGLKKHIDDMEAMFVYAPDTRIKEHPIKIGQGNMTAVTGIMEGTFTKPMPDGKGGFIQPTGKKFKLPMATIGIWKEDGTMSEEYLFWDNQSYMKQIGL</sequence>
<dbReference type="InterPro" id="IPR032710">
    <property type="entry name" value="NTF2-like_dom_sf"/>
</dbReference>
<proteinExistence type="predicted"/>
<evidence type="ECO:0000313" key="3">
    <source>
        <dbReference type="Proteomes" id="UP000199149"/>
    </source>
</evidence>
<dbReference type="PANTHER" id="PTHR38436:SF1">
    <property type="entry name" value="ESTER CYCLASE"/>
    <property type="match status" value="1"/>
</dbReference>
<evidence type="ECO:0000256" key="1">
    <source>
        <dbReference type="SAM" id="Coils"/>
    </source>
</evidence>
<dbReference type="GO" id="GO:0030638">
    <property type="term" value="P:polyketide metabolic process"/>
    <property type="evidence" value="ECO:0007669"/>
    <property type="project" value="InterPro"/>
</dbReference>
<name>A0A1I4ZDE3_9FLAO</name>
<dbReference type="SUPFAM" id="SSF54427">
    <property type="entry name" value="NTF2-like"/>
    <property type="match status" value="1"/>
</dbReference>
<keyword evidence="3" id="KW-1185">Reference proteome</keyword>
<evidence type="ECO:0000313" key="2">
    <source>
        <dbReference type="EMBL" id="SFN48284.1"/>
    </source>
</evidence>
<dbReference type="AlphaFoldDB" id="A0A1I4ZDE3"/>
<dbReference type="RefSeq" id="WP_092909031.1">
    <property type="nucleotide sequence ID" value="NZ_FOUZ01000013.1"/>
</dbReference>
<dbReference type="Gene3D" id="3.10.450.50">
    <property type="match status" value="1"/>
</dbReference>
<dbReference type="Pfam" id="PF07366">
    <property type="entry name" value="SnoaL"/>
    <property type="match status" value="1"/>
</dbReference>
<feature type="coiled-coil region" evidence="1">
    <location>
        <begin position="33"/>
        <end position="60"/>
    </location>
</feature>
<dbReference type="STRING" id="684065.SAMN05421738_11332"/>
<dbReference type="Proteomes" id="UP000199149">
    <property type="component" value="Unassembled WGS sequence"/>
</dbReference>
<keyword evidence="1" id="KW-0175">Coiled coil</keyword>
<gene>
    <name evidence="2" type="ORF">SAMN05421738_11332</name>
</gene>
<protein>
    <submittedName>
        <fullName evidence="2">SnoaL-like polyketide cyclase</fullName>
    </submittedName>
</protein>
<accession>A0A1I4ZDE3</accession>
<dbReference type="OrthoDB" id="9787933at2"/>
<reference evidence="3" key="1">
    <citation type="submission" date="2016-10" db="EMBL/GenBank/DDBJ databases">
        <authorList>
            <person name="Varghese N."/>
            <person name="Submissions S."/>
        </authorList>
    </citation>
    <scope>NUCLEOTIDE SEQUENCE [LARGE SCALE GENOMIC DNA]</scope>
    <source>
        <strain evidence="3">XJ109</strain>
    </source>
</reference>